<reference evidence="2 3" key="1">
    <citation type="submission" date="2018-10" db="EMBL/GenBank/DDBJ databases">
        <title>Genomic Encyclopedia of Archaeal and Bacterial Type Strains, Phase II (KMG-II): from individual species to whole genera.</title>
        <authorList>
            <person name="Goeker M."/>
        </authorList>
    </citation>
    <scope>NUCLEOTIDE SEQUENCE [LARGE SCALE GENOMIC DNA]</scope>
    <source>
        <strain evidence="2 3">DSM 14954</strain>
    </source>
</reference>
<proteinExistence type="predicted"/>
<feature type="chain" id="PRO_5024932855" evidence="1">
    <location>
        <begin position="27"/>
        <end position="321"/>
    </location>
</feature>
<dbReference type="OrthoDB" id="3774129at2"/>
<dbReference type="EMBL" id="RBIL01000002">
    <property type="protein sequence ID" value="RKQ87943.1"/>
    <property type="molecule type" value="Genomic_DNA"/>
</dbReference>
<keyword evidence="1" id="KW-0732">Signal</keyword>
<evidence type="ECO:0000256" key="1">
    <source>
        <dbReference type="SAM" id="SignalP"/>
    </source>
</evidence>
<dbReference type="AlphaFoldDB" id="A0A660L7N8"/>
<gene>
    <name evidence="2" type="ORF">C8N24_5978</name>
</gene>
<dbReference type="Proteomes" id="UP000278962">
    <property type="component" value="Unassembled WGS sequence"/>
</dbReference>
<organism evidence="2 3">
    <name type="scientific">Solirubrobacter pauli</name>
    <dbReference type="NCBI Taxonomy" id="166793"/>
    <lineage>
        <taxon>Bacteria</taxon>
        <taxon>Bacillati</taxon>
        <taxon>Actinomycetota</taxon>
        <taxon>Thermoleophilia</taxon>
        <taxon>Solirubrobacterales</taxon>
        <taxon>Solirubrobacteraceae</taxon>
        <taxon>Solirubrobacter</taxon>
    </lineage>
</organism>
<accession>A0A660L7N8</accession>
<protein>
    <submittedName>
        <fullName evidence="2">Uncharacterized protein</fullName>
    </submittedName>
</protein>
<comment type="caution">
    <text evidence="2">The sequence shown here is derived from an EMBL/GenBank/DDBJ whole genome shotgun (WGS) entry which is preliminary data.</text>
</comment>
<evidence type="ECO:0000313" key="3">
    <source>
        <dbReference type="Proteomes" id="UP000278962"/>
    </source>
</evidence>
<evidence type="ECO:0000313" key="2">
    <source>
        <dbReference type="EMBL" id="RKQ87943.1"/>
    </source>
</evidence>
<keyword evidence="3" id="KW-1185">Reference proteome</keyword>
<sequence length="321" mass="33241">MVPKTTALLGGALIAAALLAPNTASAASSKGCDRDGGFSITLGDGSTIREGFRGTVAASKLNTAKLLVRGKFITFDVDPKTFAVYDYAFTGAANPLDITGGRRIVAYAGKVPDLKGAALTSSMSVRLKDEGLEITRTGAGVSMKIQAKNCANGGLFQMEPERTDGTATRIVHTLGPDAFYYDNPNFRAREGDVLPYKDTTATVSARVNIGSDLAPKFVGRDSPQVATRVAPGTCITAIPAPRRPGGVQNVDHCGGVSVWDVASGGRMGGVFGEDATEVAPPATTCTEDCEAGNQVQGQAVVLGAPFPVPTANRFLPRFPAS</sequence>
<name>A0A660L7N8_9ACTN</name>
<dbReference type="RefSeq" id="WP_121257018.1">
    <property type="nucleotide sequence ID" value="NZ_RBIL01000002.1"/>
</dbReference>
<feature type="signal peptide" evidence="1">
    <location>
        <begin position="1"/>
        <end position="26"/>
    </location>
</feature>